<accession>A0A6C0EVA6</accession>
<sequence>MSIILGLGLSTLFRKECKGEQCIIFTSPSVNELEKETYIHGDKCYTYASKSESCDSQKKLVRFA</sequence>
<dbReference type="AlphaFoldDB" id="A0A6C0EVA6"/>
<protein>
    <submittedName>
        <fullName evidence="1">Uncharacterized protein</fullName>
    </submittedName>
</protein>
<proteinExistence type="predicted"/>
<evidence type="ECO:0000313" key="1">
    <source>
        <dbReference type="EMBL" id="QHT33114.1"/>
    </source>
</evidence>
<reference evidence="1" key="1">
    <citation type="journal article" date="2020" name="Nature">
        <title>Giant virus diversity and host interactions through global metagenomics.</title>
        <authorList>
            <person name="Schulz F."/>
            <person name="Roux S."/>
            <person name="Paez-Espino D."/>
            <person name="Jungbluth S."/>
            <person name="Walsh D.A."/>
            <person name="Denef V.J."/>
            <person name="McMahon K.D."/>
            <person name="Konstantinidis K.T."/>
            <person name="Eloe-Fadrosh E.A."/>
            <person name="Kyrpides N.C."/>
            <person name="Woyke T."/>
        </authorList>
    </citation>
    <scope>NUCLEOTIDE SEQUENCE</scope>
    <source>
        <strain evidence="1">GVMAG-M-3300009161-34</strain>
    </source>
</reference>
<organism evidence="1">
    <name type="scientific">viral metagenome</name>
    <dbReference type="NCBI Taxonomy" id="1070528"/>
    <lineage>
        <taxon>unclassified sequences</taxon>
        <taxon>metagenomes</taxon>
        <taxon>organismal metagenomes</taxon>
    </lineage>
</organism>
<dbReference type="EMBL" id="MN738958">
    <property type="protein sequence ID" value="QHT33114.1"/>
    <property type="molecule type" value="Genomic_DNA"/>
</dbReference>
<name>A0A6C0EVA6_9ZZZZ</name>